<dbReference type="SUPFAM" id="SSF53474">
    <property type="entry name" value="alpha/beta-Hydrolases"/>
    <property type="match status" value="1"/>
</dbReference>
<dbReference type="InterPro" id="IPR029058">
    <property type="entry name" value="AB_hydrolase_fold"/>
</dbReference>
<evidence type="ECO:0000259" key="1">
    <source>
        <dbReference type="Pfam" id="PF12146"/>
    </source>
</evidence>
<dbReference type="PANTHER" id="PTHR43265:SF1">
    <property type="entry name" value="ESTERASE ESTD"/>
    <property type="match status" value="1"/>
</dbReference>
<proteinExistence type="predicted"/>
<dbReference type="InterPro" id="IPR053145">
    <property type="entry name" value="AB_hydrolase_Est10"/>
</dbReference>
<keyword evidence="2" id="KW-0378">Hydrolase</keyword>
<comment type="caution">
    <text evidence="2">The sequence shown here is derived from an EMBL/GenBank/DDBJ whole genome shotgun (WGS) entry which is preliminary data.</text>
</comment>
<dbReference type="EMBL" id="SADD01000012">
    <property type="protein sequence ID" value="RVU42436.1"/>
    <property type="molecule type" value="Genomic_DNA"/>
</dbReference>
<feature type="domain" description="Serine aminopeptidase S33" evidence="1">
    <location>
        <begin position="136"/>
        <end position="358"/>
    </location>
</feature>
<name>A0ABY0CPN5_9DELT</name>
<dbReference type="Pfam" id="PF12146">
    <property type="entry name" value="Hydrolase_4"/>
    <property type="match status" value="1"/>
</dbReference>
<evidence type="ECO:0000313" key="2">
    <source>
        <dbReference type="EMBL" id="RVU42436.1"/>
    </source>
</evidence>
<dbReference type="InterPro" id="IPR022742">
    <property type="entry name" value="Hydrolase_4"/>
</dbReference>
<keyword evidence="3" id="KW-1185">Reference proteome</keyword>
<dbReference type="Gene3D" id="3.40.50.1820">
    <property type="entry name" value="alpha/beta hydrolase"/>
    <property type="match status" value="1"/>
</dbReference>
<accession>A0ABY0CPN5</accession>
<protein>
    <submittedName>
        <fullName evidence="2">Alpha/beta fold hydrolase</fullName>
    </submittedName>
</protein>
<reference evidence="2 3" key="1">
    <citation type="submission" date="2019-01" db="EMBL/GenBank/DDBJ databases">
        <title>Lujinxingia litoralis gen. nov., sp. nov. and Lujinxingia sediminis gen. nov., sp. nov., new members in the order Bradymonadales, isolated from coastal sediment.</title>
        <authorList>
            <person name="Li C.-M."/>
        </authorList>
    </citation>
    <scope>NUCLEOTIDE SEQUENCE [LARGE SCALE GENOMIC DNA]</scope>
    <source>
        <strain evidence="2 3">SEH01</strain>
    </source>
</reference>
<dbReference type="PANTHER" id="PTHR43265">
    <property type="entry name" value="ESTERASE ESTD"/>
    <property type="match status" value="1"/>
</dbReference>
<sequence>MREVCCGSELQARAAPRGEDMDRWKVTMLAGSALVAGVVLGASCASGGKANAPAPADDSPVEQTQPGEVRVVEVLEEAIRFEAAGTTVHGTLTRPRFSDDAVEPVPAVVLVAGSGPTDRNWESPVLPGENGSARLLARALGERGIAVLRYDKRATGQTDFPGDLRWEDYLAELEGALGVLSAHEAVDAGRLFVAGHSEGGAHALRALQQEVVSPAGVMLLATAGRTLSEVIAWQIEAQLVAAGIGESRVQAEVANLKRALASIASGQTVRASRVSMYPGVVRLVEALQAEDGRAFSQAILDWSPTRAAGEVKVPMLILNGRKDLQVDPGLDAQALAEAARSAGGDVELVLVDDADHVLKHQPTAREELSAQHGLLYNQAGRQLDPQVVEAIVDWVQRH</sequence>
<dbReference type="GO" id="GO:0016787">
    <property type="term" value="F:hydrolase activity"/>
    <property type="evidence" value="ECO:0007669"/>
    <property type="project" value="UniProtKB-KW"/>
</dbReference>
<gene>
    <name evidence="2" type="ORF">EA187_16295</name>
</gene>
<dbReference type="Proteomes" id="UP000282926">
    <property type="component" value="Unassembled WGS sequence"/>
</dbReference>
<organism evidence="2 3">
    <name type="scientific">Lujinxingia sediminis</name>
    <dbReference type="NCBI Taxonomy" id="2480984"/>
    <lineage>
        <taxon>Bacteria</taxon>
        <taxon>Deltaproteobacteria</taxon>
        <taxon>Bradymonadales</taxon>
        <taxon>Lujinxingiaceae</taxon>
        <taxon>Lujinxingia</taxon>
    </lineage>
</organism>
<evidence type="ECO:0000313" key="3">
    <source>
        <dbReference type="Proteomes" id="UP000282926"/>
    </source>
</evidence>